<name>A0A4E0RDT6_FASHE</name>
<organism evidence="2 3">
    <name type="scientific">Fasciola hepatica</name>
    <name type="common">Liver fluke</name>
    <dbReference type="NCBI Taxonomy" id="6192"/>
    <lineage>
        <taxon>Eukaryota</taxon>
        <taxon>Metazoa</taxon>
        <taxon>Spiralia</taxon>
        <taxon>Lophotrochozoa</taxon>
        <taxon>Platyhelminthes</taxon>
        <taxon>Trematoda</taxon>
        <taxon>Digenea</taxon>
        <taxon>Plagiorchiida</taxon>
        <taxon>Echinostomata</taxon>
        <taxon>Echinostomatoidea</taxon>
        <taxon>Fasciolidae</taxon>
        <taxon>Fasciola</taxon>
    </lineage>
</organism>
<sequence length="163" mass="17848">MTSTPLNAAGLVRRSTALVGRKISSAYKIGPPDQLNHVILSGTVNGVNKANDNEKSYASISLKTCDIYREAKGYGMKVVSHRTQVFGSGLYEKATELNNGDRTCDHSYLRAFPSDPLGRFWMYCVVARSICVHQSPPDDLDEQSHSGSITEEKPPPMNNATEV</sequence>
<dbReference type="EMBL" id="JXXN02001532">
    <property type="protein sequence ID" value="THD24571.1"/>
    <property type="molecule type" value="Genomic_DNA"/>
</dbReference>
<dbReference type="AlphaFoldDB" id="A0A4E0RDT6"/>
<comment type="caution">
    <text evidence="2">The sequence shown here is derived from an EMBL/GenBank/DDBJ whole genome shotgun (WGS) entry which is preliminary data.</text>
</comment>
<feature type="region of interest" description="Disordered" evidence="1">
    <location>
        <begin position="136"/>
        <end position="163"/>
    </location>
</feature>
<keyword evidence="3" id="KW-1185">Reference proteome</keyword>
<proteinExistence type="predicted"/>
<dbReference type="Proteomes" id="UP000230066">
    <property type="component" value="Unassembled WGS sequence"/>
</dbReference>
<gene>
    <name evidence="2" type="ORF">D915_004739</name>
</gene>
<reference evidence="2" key="1">
    <citation type="submission" date="2019-03" db="EMBL/GenBank/DDBJ databases">
        <title>Improved annotation for the trematode Fasciola hepatica.</title>
        <authorList>
            <person name="Choi Y.-J."/>
            <person name="Martin J."/>
            <person name="Mitreva M."/>
        </authorList>
    </citation>
    <scope>NUCLEOTIDE SEQUENCE [LARGE SCALE GENOMIC DNA]</scope>
</reference>
<accession>A0A4E0RDT6</accession>
<evidence type="ECO:0000313" key="2">
    <source>
        <dbReference type="EMBL" id="THD24571.1"/>
    </source>
</evidence>
<protein>
    <submittedName>
        <fullName evidence="2">Uncharacterized protein</fullName>
    </submittedName>
</protein>
<evidence type="ECO:0000256" key="1">
    <source>
        <dbReference type="SAM" id="MobiDB-lite"/>
    </source>
</evidence>
<evidence type="ECO:0000313" key="3">
    <source>
        <dbReference type="Proteomes" id="UP000230066"/>
    </source>
</evidence>